<dbReference type="EMBL" id="ML143438">
    <property type="protein sequence ID" value="TBU26954.1"/>
    <property type="molecule type" value="Genomic_DNA"/>
</dbReference>
<protein>
    <submittedName>
        <fullName evidence="2">Uncharacterized protein</fullName>
    </submittedName>
</protein>
<evidence type="ECO:0000256" key="1">
    <source>
        <dbReference type="SAM" id="MobiDB-lite"/>
    </source>
</evidence>
<feature type="region of interest" description="Disordered" evidence="1">
    <location>
        <begin position="226"/>
        <end position="247"/>
    </location>
</feature>
<feature type="compositionally biased region" description="Basic and acidic residues" evidence="1">
    <location>
        <begin position="143"/>
        <end position="154"/>
    </location>
</feature>
<feature type="region of interest" description="Disordered" evidence="1">
    <location>
        <begin position="69"/>
        <end position="165"/>
    </location>
</feature>
<organism evidence="2">
    <name type="scientific">Dichomitus squalens</name>
    <dbReference type="NCBI Taxonomy" id="114155"/>
    <lineage>
        <taxon>Eukaryota</taxon>
        <taxon>Fungi</taxon>
        <taxon>Dikarya</taxon>
        <taxon>Basidiomycota</taxon>
        <taxon>Agaricomycotina</taxon>
        <taxon>Agaricomycetes</taxon>
        <taxon>Polyporales</taxon>
        <taxon>Polyporaceae</taxon>
        <taxon>Dichomitus</taxon>
    </lineage>
</organism>
<name>A0A4Q9MHL5_9APHY</name>
<gene>
    <name evidence="2" type="ORF">BD311DRAFT_779264</name>
</gene>
<evidence type="ECO:0000313" key="2">
    <source>
        <dbReference type="EMBL" id="TBU26954.1"/>
    </source>
</evidence>
<dbReference type="Proteomes" id="UP000292957">
    <property type="component" value="Unassembled WGS sequence"/>
</dbReference>
<accession>A0A4Q9MHL5</accession>
<reference evidence="2" key="1">
    <citation type="submission" date="2019-01" db="EMBL/GenBank/DDBJ databases">
        <title>Draft genome sequences of three monokaryotic isolates of the white-rot basidiomycete fungus Dichomitus squalens.</title>
        <authorList>
            <consortium name="DOE Joint Genome Institute"/>
            <person name="Lopez S.C."/>
            <person name="Andreopoulos B."/>
            <person name="Pangilinan J."/>
            <person name="Lipzen A."/>
            <person name="Riley R."/>
            <person name="Ahrendt S."/>
            <person name="Ng V."/>
            <person name="Barry K."/>
            <person name="Daum C."/>
            <person name="Grigoriev I.V."/>
            <person name="Hilden K.S."/>
            <person name="Makela M.R."/>
            <person name="de Vries R.P."/>
        </authorList>
    </citation>
    <scope>NUCLEOTIDE SEQUENCE [LARGE SCALE GENOMIC DNA]</scope>
    <source>
        <strain evidence="2">OM18370.1</strain>
    </source>
</reference>
<dbReference type="AlphaFoldDB" id="A0A4Q9MHL5"/>
<feature type="compositionally biased region" description="Low complexity" evidence="1">
    <location>
        <begin position="130"/>
        <end position="141"/>
    </location>
</feature>
<feature type="compositionally biased region" description="Polar residues" evidence="1">
    <location>
        <begin position="229"/>
        <end position="247"/>
    </location>
</feature>
<feature type="compositionally biased region" description="Low complexity" evidence="1">
    <location>
        <begin position="109"/>
        <end position="118"/>
    </location>
</feature>
<proteinExistence type="predicted"/>
<dbReference type="OrthoDB" id="3265369at2759"/>
<sequence length="288" mass="30801">MTTQTRSFIVFKDEPEDVPAPVVARTTTSEQGLALAVVTSPTIPTLALPPSTGPLLVYCPDKENIDPLSGSRALSEHNLGKKRKTALAVKAQPASPSKKPRPLTEKPTKQSSSSSKSRSGSEKKAKAKRSSSTSSKRTASSKTRREPSLPRLAEEGEEPAEAMPLDQDAIDAKCKELTVLPLADISEAYEQATTKVDVVETAQRAVDEKVVAQPVFETIERAATPPPVTQTEDATTSPVAHASTASAFSTPERKRIYAAFTFSSPSLASQRYASARGSSVDRFSDVVF</sequence>